<organism evidence="1">
    <name type="scientific">viral metagenome</name>
    <dbReference type="NCBI Taxonomy" id="1070528"/>
    <lineage>
        <taxon>unclassified sequences</taxon>
        <taxon>metagenomes</taxon>
        <taxon>organismal metagenomes</taxon>
    </lineage>
</organism>
<dbReference type="EMBL" id="MN740694">
    <property type="protein sequence ID" value="QHU08025.1"/>
    <property type="molecule type" value="Genomic_DNA"/>
</dbReference>
<sequence>MEWGYFYFNDDGVPMCWYENNSDYNPTIPISSRNYKDFKKYNCDKKLAWKTAKTEISMKTLELLWGCQSVIQYYQQEDLDRFFETFCPDITWEYISCNRVIQINRSAIPSIQNEIYQKAIYRKMLHFNQIEYDNNLWYHNTFYYVPLLGKYYKRQAEKLKQLKDAAARDAVDEASIVLTEFKILLSNTKILLWFI</sequence>
<evidence type="ECO:0000313" key="1">
    <source>
        <dbReference type="EMBL" id="QHU08025.1"/>
    </source>
</evidence>
<name>A0A6C0JQI6_9ZZZZ</name>
<proteinExistence type="predicted"/>
<accession>A0A6C0JQI6</accession>
<protein>
    <submittedName>
        <fullName evidence="1">Uncharacterized protein</fullName>
    </submittedName>
</protein>
<reference evidence="1" key="1">
    <citation type="journal article" date="2020" name="Nature">
        <title>Giant virus diversity and host interactions through global metagenomics.</title>
        <authorList>
            <person name="Schulz F."/>
            <person name="Roux S."/>
            <person name="Paez-Espino D."/>
            <person name="Jungbluth S."/>
            <person name="Walsh D.A."/>
            <person name="Denef V.J."/>
            <person name="McMahon K.D."/>
            <person name="Konstantinidis K.T."/>
            <person name="Eloe-Fadrosh E.A."/>
            <person name="Kyrpides N.C."/>
            <person name="Woyke T."/>
        </authorList>
    </citation>
    <scope>NUCLEOTIDE SEQUENCE</scope>
    <source>
        <strain evidence="1">GVMAG-S-1062768-28</strain>
    </source>
</reference>
<dbReference type="AlphaFoldDB" id="A0A6C0JQI6"/>